<evidence type="ECO:0000313" key="11">
    <source>
        <dbReference type="Proteomes" id="UP001161247"/>
    </source>
</evidence>
<evidence type="ECO:0000313" key="10">
    <source>
        <dbReference type="EMBL" id="CAI9090035.1"/>
    </source>
</evidence>
<dbReference type="FunFam" id="1.10.630.10:FF:000126">
    <property type="entry name" value="Predicted protein"/>
    <property type="match status" value="1"/>
</dbReference>
<dbReference type="InterPro" id="IPR002401">
    <property type="entry name" value="Cyt_P450_E_grp-I"/>
</dbReference>
<evidence type="ECO:0000256" key="8">
    <source>
        <dbReference type="PIRSR" id="PIRSR602401-1"/>
    </source>
</evidence>
<keyword evidence="11" id="KW-1185">Reference proteome</keyword>
<keyword evidence="3 8" id="KW-0349">Heme</keyword>
<dbReference type="GO" id="GO:0004497">
    <property type="term" value="F:monooxygenase activity"/>
    <property type="evidence" value="ECO:0007669"/>
    <property type="project" value="UniProtKB-KW"/>
</dbReference>
<dbReference type="GO" id="GO:0016705">
    <property type="term" value="F:oxidoreductase activity, acting on paired donors, with incorporation or reduction of molecular oxygen"/>
    <property type="evidence" value="ECO:0007669"/>
    <property type="project" value="InterPro"/>
</dbReference>
<name>A0AAV1C3E8_OLDCO</name>
<evidence type="ECO:0000256" key="3">
    <source>
        <dbReference type="ARBA" id="ARBA00022617"/>
    </source>
</evidence>
<keyword evidence="5" id="KW-0560">Oxidoreductase</keyword>
<dbReference type="Pfam" id="PF00067">
    <property type="entry name" value="p450"/>
    <property type="match status" value="2"/>
</dbReference>
<accession>A0AAV1C3E8</accession>
<protein>
    <submittedName>
        <fullName evidence="10">OLC1v1024718C1</fullName>
    </submittedName>
</protein>
<evidence type="ECO:0000256" key="6">
    <source>
        <dbReference type="ARBA" id="ARBA00023004"/>
    </source>
</evidence>
<feature type="binding site" description="axial binding residue" evidence="8">
    <location>
        <position position="387"/>
    </location>
    <ligand>
        <name>heme</name>
        <dbReference type="ChEBI" id="CHEBI:30413"/>
    </ligand>
    <ligandPart>
        <name>Fe</name>
        <dbReference type="ChEBI" id="CHEBI:18248"/>
    </ligandPart>
</feature>
<keyword evidence="4 8" id="KW-0479">Metal-binding</keyword>
<evidence type="ECO:0000256" key="5">
    <source>
        <dbReference type="ARBA" id="ARBA00023002"/>
    </source>
</evidence>
<dbReference type="PANTHER" id="PTHR47955:SF8">
    <property type="entry name" value="CYTOCHROME P450 71D11-LIKE"/>
    <property type="match status" value="1"/>
</dbReference>
<comment type="similarity">
    <text evidence="2">Belongs to the cytochrome P450 family.</text>
</comment>
<keyword evidence="7" id="KW-0503">Monooxygenase</keyword>
<dbReference type="EMBL" id="OX459118">
    <property type="protein sequence ID" value="CAI9090035.1"/>
    <property type="molecule type" value="Genomic_DNA"/>
</dbReference>
<dbReference type="PRINTS" id="PR00385">
    <property type="entry name" value="P450"/>
</dbReference>
<evidence type="ECO:0000256" key="7">
    <source>
        <dbReference type="ARBA" id="ARBA00023033"/>
    </source>
</evidence>
<keyword evidence="6 8" id="KW-0408">Iron</keyword>
<proteinExistence type="inferred from homology"/>
<dbReference type="InterPro" id="IPR036396">
    <property type="entry name" value="Cyt_P450_sf"/>
</dbReference>
<dbReference type="Proteomes" id="UP001161247">
    <property type="component" value="Chromosome 1"/>
</dbReference>
<sequence length="448" mass="51393">MELTLSSLFIGFILVFFSVRSLQHKFHKSRDVSTPKLPPGPWKLPIVGNIFHFAFAGSLPHRALRNLSQRHGQVMHLQLGEVSTVVVSGARAAKEALKTNDLALANRQKILASDLASYDYQGLGMAPYGEYWRQMRKICVLELFSMKKFAGSLLFERMKLGIWTARQIKKLFRRLDRILDEIIQEHKEKMARSQAQSQSSMEQVKEEEKEEEEDIVDVLLKINERGDLEIPIKDNNIKAIVNDIFAGGTETTASTTLWAMSEMMRNPRVLQRAQAEVRGAMPQGKTRIHEADLKGLSYLKLVIKETLRLYPPVPLLVPRECREKCQIQGYDIPIGTKFIVNGWAVNRDPEFWIEPESFRPERFLENIIDIIGPNFEYIPFRGGRRMCPGFSFGLAVVELALAQLLYHFDWKIPGDIEPELLDMTELFSITLRRKNSLCLEASLKFPFE</sequence>
<dbReference type="CDD" id="cd11072">
    <property type="entry name" value="CYP71-like"/>
    <property type="match status" value="1"/>
</dbReference>
<reference evidence="10" key="1">
    <citation type="submission" date="2023-03" db="EMBL/GenBank/DDBJ databases">
        <authorList>
            <person name="Julca I."/>
        </authorList>
    </citation>
    <scope>NUCLEOTIDE SEQUENCE</scope>
</reference>
<feature type="compositionally biased region" description="Low complexity" evidence="9">
    <location>
        <begin position="193"/>
        <end position="202"/>
    </location>
</feature>
<feature type="region of interest" description="Disordered" evidence="9">
    <location>
        <begin position="190"/>
        <end position="210"/>
    </location>
</feature>
<evidence type="ECO:0000256" key="2">
    <source>
        <dbReference type="ARBA" id="ARBA00010617"/>
    </source>
</evidence>
<dbReference type="GO" id="GO:0005506">
    <property type="term" value="F:iron ion binding"/>
    <property type="evidence" value="ECO:0007669"/>
    <property type="project" value="InterPro"/>
</dbReference>
<dbReference type="PRINTS" id="PR00463">
    <property type="entry name" value="EP450I"/>
</dbReference>
<dbReference type="Gene3D" id="1.10.630.10">
    <property type="entry name" value="Cytochrome P450"/>
    <property type="match status" value="2"/>
</dbReference>
<evidence type="ECO:0000256" key="1">
    <source>
        <dbReference type="ARBA" id="ARBA00001971"/>
    </source>
</evidence>
<dbReference type="SUPFAM" id="SSF48264">
    <property type="entry name" value="Cytochrome P450"/>
    <property type="match status" value="1"/>
</dbReference>
<dbReference type="InterPro" id="IPR001128">
    <property type="entry name" value="Cyt_P450"/>
</dbReference>
<evidence type="ECO:0000256" key="4">
    <source>
        <dbReference type="ARBA" id="ARBA00022723"/>
    </source>
</evidence>
<evidence type="ECO:0000256" key="9">
    <source>
        <dbReference type="SAM" id="MobiDB-lite"/>
    </source>
</evidence>
<dbReference type="GO" id="GO:0020037">
    <property type="term" value="F:heme binding"/>
    <property type="evidence" value="ECO:0007669"/>
    <property type="project" value="InterPro"/>
</dbReference>
<comment type="cofactor">
    <cofactor evidence="1 8">
        <name>heme</name>
        <dbReference type="ChEBI" id="CHEBI:30413"/>
    </cofactor>
</comment>
<gene>
    <name evidence="10" type="ORF">OLC1_LOCUS2281</name>
</gene>
<dbReference type="AlphaFoldDB" id="A0AAV1C3E8"/>
<dbReference type="PANTHER" id="PTHR47955">
    <property type="entry name" value="CYTOCHROME P450 FAMILY 71 PROTEIN"/>
    <property type="match status" value="1"/>
</dbReference>
<organism evidence="10 11">
    <name type="scientific">Oldenlandia corymbosa var. corymbosa</name>
    <dbReference type="NCBI Taxonomy" id="529605"/>
    <lineage>
        <taxon>Eukaryota</taxon>
        <taxon>Viridiplantae</taxon>
        <taxon>Streptophyta</taxon>
        <taxon>Embryophyta</taxon>
        <taxon>Tracheophyta</taxon>
        <taxon>Spermatophyta</taxon>
        <taxon>Magnoliopsida</taxon>
        <taxon>eudicotyledons</taxon>
        <taxon>Gunneridae</taxon>
        <taxon>Pentapetalae</taxon>
        <taxon>asterids</taxon>
        <taxon>lamiids</taxon>
        <taxon>Gentianales</taxon>
        <taxon>Rubiaceae</taxon>
        <taxon>Rubioideae</taxon>
        <taxon>Spermacoceae</taxon>
        <taxon>Hedyotis-Oldenlandia complex</taxon>
        <taxon>Oldenlandia</taxon>
    </lineage>
</organism>